<evidence type="ECO:0000256" key="1">
    <source>
        <dbReference type="SAM" id="MobiDB-lite"/>
    </source>
</evidence>
<feature type="transmembrane region" description="Helical" evidence="2">
    <location>
        <begin position="190"/>
        <end position="210"/>
    </location>
</feature>
<comment type="caution">
    <text evidence="4">The sequence shown here is derived from an EMBL/GenBank/DDBJ whole genome shotgun (WGS) entry which is preliminary data.</text>
</comment>
<feature type="transmembrane region" description="Helical" evidence="2">
    <location>
        <begin position="216"/>
        <end position="234"/>
    </location>
</feature>
<feature type="domain" description="YdbS-like PH" evidence="3">
    <location>
        <begin position="361"/>
        <end position="424"/>
    </location>
</feature>
<protein>
    <recommendedName>
        <fullName evidence="3">YdbS-like PH domain-containing protein</fullName>
    </recommendedName>
</protein>
<accession>A0A1K0GLN8</accession>
<keyword evidence="2" id="KW-0812">Transmembrane</keyword>
<dbReference type="InterPro" id="IPR014529">
    <property type="entry name" value="UCP026631"/>
</dbReference>
<dbReference type="InterPro" id="IPR005182">
    <property type="entry name" value="YdbS-like_PH"/>
</dbReference>
<keyword evidence="5" id="KW-1185">Reference proteome</keyword>
<feature type="transmembrane region" description="Helical" evidence="2">
    <location>
        <begin position="21"/>
        <end position="40"/>
    </location>
</feature>
<feature type="transmembrane region" description="Helical" evidence="2">
    <location>
        <begin position="52"/>
        <end position="73"/>
    </location>
</feature>
<reference evidence="4 5" key="1">
    <citation type="submission" date="2016-09" db="EMBL/GenBank/DDBJ databases">
        <title>Couchioplanes caeruleus draft genome sequence.</title>
        <authorList>
            <person name="Sheehan J."/>
            <person name="Caffrey P."/>
        </authorList>
    </citation>
    <scope>NUCLEOTIDE SEQUENCE [LARGE SCALE GENOMIC DNA]</scope>
    <source>
        <strain evidence="4 5">DSM 43634</strain>
    </source>
</reference>
<dbReference type="Pfam" id="PF03703">
    <property type="entry name" value="bPH_2"/>
    <property type="match status" value="3"/>
</dbReference>
<feature type="domain" description="YdbS-like PH" evidence="3">
    <location>
        <begin position="70"/>
        <end position="147"/>
    </location>
</feature>
<dbReference type="PIRSF" id="PIRSF026631">
    <property type="entry name" value="UCP026631"/>
    <property type="match status" value="1"/>
</dbReference>
<dbReference type="PANTHER" id="PTHR34473:SF2">
    <property type="entry name" value="UPF0699 TRANSMEMBRANE PROTEIN YDBT"/>
    <property type="match status" value="1"/>
</dbReference>
<dbReference type="AlphaFoldDB" id="A0A1K0GLN8"/>
<dbReference type="Proteomes" id="UP000182486">
    <property type="component" value="Unassembled WGS sequence"/>
</dbReference>
<sequence>MTAPPEAVRQGDEPRKRLHPLSPLLHGAKSIAVIVAALSWQTLSQVGLERFALVVAVLAVGVVVFSVVGWLNTGYHVVGRELRIQDGLLWRRNRAIPLDRLQAVELRRPLLARLTGLAELRLEVVGGGKTEAPLAYLTVREAAALRGRLLALAGRAPDPADPAAAEHAGPAPERPLFRVANRDLLISQSLTPQAFFLPIGVAFVVMQFILDGSWTFVGIASTVTAMAGVILQPIRRVLQDWDFRLAHDAEGRLAVHYGLLETRSQIVPLHRVQTIGVTWPLLWRVKDWLHLRLDIAGYGGPQSGDAKHSDRLLPVGDFQAARQLVFQVLPGVDLAALATVTPPPRARWKHPIGLRYLGIGLTAEVFVSRSGLLTREMTLVPYARLQSVRVLQGPVQRLLGLASVYADTAGGRSGVAEDRDLAEAWWLAEQLSIRARAARGPAPLLTSTTTAGPRDTPDAARHP</sequence>
<dbReference type="RefSeq" id="WP_071809495.1">
    <property type="nucleotide sequence ID" value="NZ_MEIA01000532.1"/>
</dbReference>
<dbReference type="PANTHER" id="PTHR34473">
    <property type="entry name" value="UPF0699 TRANSMEMBRANE PROTEIN YDBS"/>
    <property type="match status" value="1"/>
</dbReference>
<evidence type="ECO:0000256" key="2">
    <source>
        <dbReference type="SAM" id="Phobius"/>
    </source>
</evidence>
<evidence type="ECO:0000313" key="4">
    <source>
        <dbReference type="EMBL" id="OJF10099.1"/>
    </source>
</evidence>
<name>A0A1K0GLN8_9ACTN</name>
<evidence type="ECO:0000313" key="5">
    <source>
        <dbReference type="Proteomes" id="UP000182486"/>
    </source>
</evidence>
<feature type="region of interest" description="Disordered" evidence="1">
    <location>
        <begin position="442"/>
        <end position="463"/>
    </location>
</feature>
<dbReference type="EMBL" id="MEIA01000532">
    <property type="protein sequence ID" value="OJF10099.1"/>
    <property type="molecule type" value="Genomic_DNA"/>
</dbReference>
<organism evidence="4 5">
    <name type="scientific">Couchioplanes caeruleus subsp. caeruleus</name>
    <dbReference type="NCBI Taxonomy" id="56427"/>
    <lineage>
        <taxon>Bacteria</taxon>
        <taxon>Bacillati</taxon>
        <taxon>Actinomycetota</taxon>
        <taxon>Actinomycetes</taxon>
        <taxon>Micromonosporales</taxon>
        <taxon>Micromonosporaceae</taxon>
        <taxon>Couchioplanes</taxon>
    </lineage>
</organism>
<keyword evidence="2" id="KW-0472">Membrane</keyword>
<evidence type="ECO:0000259" key="3">
    <source>
        <dbReference type="Pfam" id="PF03703"/>
    </source>
</evidence>
<feature type="domain" description="YdbS-like PH" evidence="3">
    <location>
        <begin position="250"/>
        <end position="322"/>
    </location>
</feature>
<gene>
    <name evidence="4" type="ORF">BG844_33905</name>
</gene>
<proteinExistence type="predicted"/>
<keyword evidence="2" id="KW-1133">Transmembrane helix</keyword>